<gene>
    <name evidence="2" type="ORF">AWB68_03630</name>
</gene>
<dbReference type="Proteomes" id="UP000054770">
    <property type="component" value="Unassembled WGS sequence"/>
</dbReference>
<accession>A0A158JB46</accession>
<evidence type="ECO:0000313" key="2">
    <source>
        <dbReference type="EMBL" id="SAL65530.1"/>
    </source>
</evidence>
<dbReference type="EMBL" id="FCON02000037">
    <property type="protein sequence ID" value="SAL65530.1"/>
    <property type="molecule type" value="Genomic_DNA"/>
</dbReference>
<proteinExistence type="predicted"/>
<protein>
    <submittedName>
        <fullName evidence="2">Uncharacterized protein</fullName>
    </submittedName>
</protein>
<sequence>MSGVATVPGRGRKPKPTARKIAAGNPGKRMLNKDEPDFGSVTNLDPPEWIKGYAAEMWMCDAAALRATGAPVDRFGSAGDVLLSVRRLAARLRGSG</sequence>
<organism evidence="2 3">
    <name type="scientific">Caballeronia choica</name>
    <dbReference type="NCBI Taxonomy" id="326476"/>
    <lineage>
        <taxon>Bacteria</taxon>
        <taxon>Pseudomonadati</taxon>
        <taxon>Pseudomonadota</taxon>
        <taxon>Betaproteobacteria</taxon>
        <taxon>Burkholderiales</taxon>
        <taxon>Burkholderiaceae</taxon>
        <taxon>Caballeronia</taxon>
    </lineage>
</organism>
<keyword evidence="3" id="KW-1185">Reference proteome</keyword>
<evidence type="ECO:0000256" key="1">
    <source>
        <dbReference type="SAM" id="MobiDB-lite"/>
    </source>
</evidence>
<comment type="caution">
    <text evidence="2">The sequence shown here is derived from an EMBL/GenBank/DDBJ whole genome shotgun (WGS) entry which is preliminary data.</text>
</comment>
<evidence type="ECO:0000313" key="3">
    <source>
        <dbReference type="Proteomes" id="UP000054770"/>
    </source>
</evidence>
<feature type="region of interest" description="Disordered" evidence="1">
    <location>
        <begin position="1"/>
        <end position="42"/>
    </location>
</feature>
<reference evidence="2" key="1">
    <citation type="submission" date="2016-01" db="EMBL/GenBank/DDBJ databases">
        <authorList>
            <person name="Peeters C."/>
        </authorList>
    </citation>
    <scope>NUCLEOTIDE SEQUENCE [LARGE SCALE GENOMIC DNA]</scope>
    <source>
        <strain evidence="2">LMG 22940</strain>
    </source>
</reference>
<dbReference type="AlphaFoldDB" id="A0A158JB46"/>
<name>A0A158JB46_9BURK</name>